<dbReference type="EMBL" id="ML120420">
    <property type="protein sequence ID" value="RPA95883.1"/>
    <property type="molecule type" value="Genomic_DNA"/>
</dbReference>
<dbReference type="InterPro" id="IPR001932">
    <property type="entry name" value="PPM-type_phosphatase-like_dom"/>
</dbReference>
<dbReference type="FunFam" id="3.80.10.10:FF:000305">
    <property type="entry name" value="Adenylate cyclase AcyA"/>
    <property type="match status" value="1"/>
</dbReference>
<accession>A0A3N4JC78</accession>
<keyword evidence="11" id="KW-0067">ATP-binding</keyword>
<dbReference type="FunFam" id="3.60.40.10:FF:000055">
    <property type="entry name" value="Adenylate cyclase AcyA"/>
    <property type="match status" value="1"/>
</dbReference>
<evidence type="ECO:0000256" key="5">
    <source>
        <dbReference type="ARBA" id="ARBA00012201"/>
    </source>
</evidence>
<dbReference type="Pfam" id="PF00211">
    <property type="entry name" value="Guanylate_cyc"/>
    <property type="match status" value="1"/>
</dbReference>
<dbReference type="STRING" id="1336337.A0A3N4JC78"/>
<keyword evidence="13" id="KW-0115">cAMP biosynthesis</keyword>
<evidence type="ECO:0000256" key="2">
    <source>
        <dbReference type="ARBA" id="ARBA00001946"/>
    </source>
</evidence>
<feature type="domain" description="Guanylate cyclase" evidence="18">
    <location>
        <begin position="1646"/>
        <end position="1783"/>
    </location>
</feature>
<dbReference type="FunFam" id="3.80.10.10:FF:000408">
    <property type="entry name" value="Adenylate cyclase"/>
    <property type="match status" value="1"/>
</dbReference>
<dbReference type="PRINTS" id="PR00019">
    <property type="entry name" value="LEURICHRPT"/>
</dbReference>
<evidence type="ECO:0000256" key="13">
    <source>
        <dbReference type="ARBA" id="ARBA00022998"/>
    </source>
</evidence>
<evidence type="ECO:0000313" key="22">
    <source>
        <dbReference type="Proteomes" id="UP000276215"/>
    </source>
</evidence>
<organism evidence="21 22">
    <name type="scientific">Choiromyces venosus 120613-1</name>
    <dbReference type="NCBI Taxonomy" id="1336337"/>
    <lineage>
        <taxon>Eukaryota</taxon>
        <taxon>Fungi</taxon>
        <taxon>Dikarya</taxon>
        <taxon>Ascomycota</taxon>
        <taxon>Pezizomycotina</taxon>
        <taxon>Pezizomycetes</taxon>
        <taxon>Pezizales</taxon>
        <taxon>Tuberaceae</taxon>
        <taxon>Choiromyces</taxon>
    </lineage>
</organism>
<dbReference type="InterPro" id="IPR050216">
    <property type="entry name" value="LRR_domain-containing"/>
</dbReference>
<dbReference type="EC" id="4.6.1.1" evidence="5"/>
<evidence type="ECO:0000256" key="17">
    <source>
        <dbReference type="SAM" id="MobiDB-lite"/>
    </source>
</evidence>
<keyword evidence="7" id="KW-0433">Leucine-rich repeat</keyword>
<comment type="cofactor">
    <cofactor evidence="2">
        <name>Mg(2+)</name>
        <dbReference type="ChEBI" id="CHEBI:18420"/>
    </cofactor>
</comment>
<feature type="compositionally biased region" description="Basic and acidic residues" evidence="17">
    <location>
        <begin position="1"/>
        <end position="10"/>
    </location>
</feature>
<evidence type="ECO:0000256" key="14">
    <source>
        <dbReference type="ARBA" id="ARBA00023239"/>
    </source>
</evidence>
<dbReference type="Pfam" id="PF13855">
    <property type="entry name" value="LRR_8"/>
    <property type="match status" value="3"/>
</dbReference>
<dbReference type="SUPFAM" id="SSF81606">
    <property type="entry name" value="PP2C-like"/>
    <property type="match status" value="1"/>
</dbReference>
<feature type="compositionally biased region" description="Basic and acidic residues" evidence="17">
    <location>
        <begin position="200"/>
        <end position="212"/>
    </location>
</feature>
<dbReference type="GO" id="GO:0046872">
    <property type="term" value="F:metal ion binding"/>
    <property type="evidence" value="ECO:0007669"/>
    <property type="project" value="UniProtKB-KW"/>
</dbReference>
<feature type="region of interest" description="Disordered" evidence="17">
    <location>
        <begin position="416"/>
        <end position="448"/>
    </location>
</feature>
<keyword evidence="12" id="KW-0460">Magnesium</keyword>
<dbReference type="CDD" id="cd00143">
    <property type="entry name" value="PP2Cc"/>
    <property type="match status" value="1"/>
</dbReference>
<proteinExistence type="inferred from homology"/>
<dbReference type="SMART" id="SM00332">
    <property type="entry name" value="PP2Cc"/>
    <property type="match status" value="1"/>
</dbReference>
<gene>
    <name evidence="21" type="ORF">L873DRAFT_1696509</name>
</gene>
<keyword evidence="14" id="KW-0456">Lyase</keyword>
<dbReference type="SMART" id="SM00369">
    <property type="entry name" value="LRR_TYP"/>
    <property type="match status" value="12"/>
</dbReference>
<dbReference type="Gene3D" id="3.30.70.1230">
    <property type="entry name" value="Nucleotide cyclase"/>
    <property type="match status" value="1"/>
</dbReference>
<evidence type="ECO:0000256" key="7">
    <source>
        <dbReference type="ARBA" id="ARBA00022614"/>
    </source>
</evidence>
<dbReference type="Pfam" id="PF23010">
    <property type="entry name" value="RA_3"/>
    <property type="match status" value="1"/>
</dbReference>
<dbReference type="InterPro" id="IPR032675">
    <property type="entry name" value="LRR_dom_sf"/>
</dbReference>
<feature type="region of interest" description="Disordered" evidence="17">
    <location>
        <begin position="1021"/>
        <end position="1095"/>
    </location>
</feature>
<evidence type="ECO:0000256" key="9">
    <source>
        <dbReference type="ARBA" id="ARBA00022737"/>
    </source>
</evidence>
<evidence type="ECO:0000256" key="11">
    <source>
        <dbReference type="ARBA" id="ARBA00022840"/>
    </source>
</evidence>
<evidence type="ECO:0000256" key="4">
    <source>
        <dbReference type="ARBA" id="ARBA00005381"/>
    </source>
</evidence>
<sequence length="2020" mass="222200">MNLGDHRRDLSVLQTPPFILRQNPPSASNSPANGTSSSTVTPPSSYLNNNNNFFDSQDQFGLSPPLRPGTAPSAGTQNSGEGYFPIDDRRPSVASVVTNASSTGSKSSIGRSFYSGYKKLFGDNDNNNVGESPGSSESSLPPNATPRSHYGFPRPTTPTNSRPRTPLPSSDVVPFIYQDPDVSSLSKLTDIRRLGDAPVRDAPIVDKQRYGSEDASVSSSHSHRLHLHRNRDKGRDKEKDRTYEKDLPPRPSSASKDSMSLSGQDHRRGLRLHLDGTASSHSSQTRLIRPGSPTPSIASSLSNNPPKSPGENPQKKTSLWDKIWKKDKEQSGESEKEGSIRLKRSKFSEKPTDPLAVSTSGISPVHTTPKRGSGSNEFVNPRAFEYAPVEQMPARKQITGKAPESYGRVRAAKRGVSYEAPGGKDLGSNRRCRGSKGSEEAGTTFQLDSDFSNIHDIVKLPGSAQATDPGPGDPWSVHEETAPAVRSDITWKPPESWDSGDPGNALPEKNAEDEGGEEDAQYCIRVFRADSTFATLSCRLQTSATEVLNLLGRKSFLQDDLKNYQIVMRKNGVQRILGPNERPLKIQKRLLEQAGYTEDDHLDEIGREDHSYMCRFTFMMSRMGNNYSLDQDPGLGKLQKYSHVDLQGRNLLAIPIALYHHSAEIISLNLSRNLSLNIPTDFIQQCVNLRKIEFQGNEAEKLPQSMSAASRLTYLDISNNRLEGLDHASLENHGSLVALKMANNRLRSLPDTFNRFKSLRSLSLSSNSLATFPLFICELFTLVDLDISFNLIKTLPLEIGQLANLDRLIASNNRLTGSLPPTFSLLSGLKELDLRYNNLVNVDVAADLPKLELLLTGHNAISGFQHSFSKLRALHLNSCPVTRFNFPSAMPAMKFLNLQNAKIAALAETLFERLPNLERLVLDKNHIVSFPPQISKLRKLAHMSCFNNELASLPKEIGQLTDLRVLDLHENNLKTLPGEIWQMTNLVTLNVSSNLLREFPKPISNPAAQSPSTETASILSIGKDDETVKPDSPRRPSQASGGLLSVGSSPGGNGRKGSLVSIYGPGGRKASVISKSGSEHGTTGSHPSTRKDSAASSRISNTFAFSLRYLHIADNKLSDEVFEQLSLLSELRVLNLSYNEIYDIPSRALSRLSLLNELYLSGNELTSLPAEDLEHVASLKVLHINSNKFQTLPAELGKVRKLLVLDVGSNSLKYNISNWPYDWNWNWNLDLKYLNLSGNKRLEIKPDRSGSGSGRGRSITDFSQLSKLRVLGLMDVTLTIPNVPDQTEDRRVRLSTSMVRSMAYGMADSLGRSEHLSMIDMVIPMFRGNRNECVIGLFDGQALSTGGSKISKYLHEQLDTFLKDELEKLRPEEKPGRALHRAFLNMNKEMATVAMQTMEEKNLTGVGSHWGSTASGAFLGPDELVSGGSATVVYMESNNLYVANVGDATAMLVQSSGEHSILTKKHMPGDPQELERIRDAGGYVSKSGKLNDVLDVSRAFGYYHLMPCVNAAPHIHETKITDQEELLIIASKELWEFISPQAVVDIARSERDDLMRAAHKLRDIAIAYGAMNKIMVMILNVGDLKKSKNRMRTQSISVGPRQTYPDDEALFPSVKAQKRRGKNEIPDDFALARLDAEVKAPEGDLAMVFTDIKNSTLLWETYPTAMRSSIKLHNSIMRRQLRIVGGYEIKTEGDAFMVCFPTATSALLWCFSVQAILLDAPWPSEIIESIHGSPVKDTNGHLIYRGLSVRMGIHWGAPVCEPDPITRRMDYFGPMVNRASRITSVADGGQITVSSDFVAEINRCVKAYQESEPLGMLSPDDPFGDESLAQTISRELRTLSSQGFEVKALGERKLKGLENPEFVSLMYPQSLVGRLTSFGPPKGEVSKTTIDPADIWTLWEISLRLEGLCSSFNTDGAPILNPHEPDMTTKLKLAGENVTDQVLLPFFEHVVTRIETSMTTLFLRRVLAPPGCSIQDTASPLSDLLSALEARVGVNIGGRSLASTPYGGASSSASSSYSAS</sequence>
<keyword evidence="22" id="KW-1185">Reference proteome</keyword>
<dbReference type="CDD" id="cd07302">
    <property type="entry name" value="CHD"/>
    <property type="match status" value="1"/>
</dbReference>
<feature type="compositionally biased region" description="Polar residues" evidence="17">
    <location>
        <begin position="294"/>
        <end position="305"/>
    </location>
</feature>
<protein>
    <recommendedName>
        <fullName evidence="6">Adenylate cyclase</fullName>
        <ecNumber evidence="5">4.6.1.1</ecNumber>
    </recommendedName>
    <alternativeName>
        <fullName evidence="15">ATP pyrophosphate-lyase</fullName>
    </alternativeName>
    <alternativeName>
        <fullName evidence="16">Adenylyl cyclase</fullName>
    </alternativeName>
</protein>
<dbReference type="InterPro" id="IPR055071">
    <property type="entry name" value="RA_PHLPP-like"/>
</dbReference>
<dbReference type="InterPro" id="IPR000159">
    <property type="entry name" value="RA_dom"/>
</dbReference>
<dbReference type="InterPro" id="IPR029787">
    <property type="entry name" value="Nucleotide_cyclase"/>
</dbReference>
<dbReference type="SUPFAM" id="SSF52075">
    <property type="entry name" value="Outer arm dynein light chain 1"/>
    <property type="match status" value="1"/>
</dbReference>
<feature type="domain" description="Ras-associating" evidence="19">
    <location>
        <begin position="520"/>
        <end position="611"/>
    </location>
</feature>
<dbReference type="SUPFAM" id="SSF52058">
    <property type="entry name" value="L domain-like"/>
    <property type="match status" value="2"/>
</dbReference>
<dbReference type="InterPro" id="IPR001611">
    <property type="entry name" value="Leu-rich_rpt"/>
</dbReference>
<dbReference type="Gene3D" id="3.80.10.10">
    <property type="entry name" value="Ribonuclease Inhibitor"/>
    <property type="match status" value="4"/>
</dbReference>
<keyword evidence="10" id="KW-0547">Nucleotide-binding</keyword>
<evidence type="ECO:0000256" key="15">
    <source>
        <dbReference type="ARBA" id="ARBA00032597"/>
    </source>
</evidence>
<dbReference type="GO" id="GO:0035556">
    <property type="term" value="P:intracellular signal transduction"/>
    <property type="evidence" value="ECO:0007669"/>
    <property type="project" value="InterPro"/>
</dbReference>
<dbReference type="InterPro" id="IPR003591">
    <property type="entry name" value="Leu-rich_rpt_typical-subtyp"/>
</dbReference>
<dbReference type="SUPFAM" id="SSF55073">
    <property type="entry name" value="Nucleotide cyclase"/>
    <property type="match status" value="1"/>
</dbReference>
<feature type="compositionally biased region" description="Polar residues" evidence="17">
    <location>
        <begin position="252"/>
        <end position="263"/>
    </location>
</feature>
<feature type="region of interest" description="Disordered" evidence="17">
    <location>
        <begin position="125"/>
        <end position="174"/>
    </location>
</feature>
<evidence type="ECO:0000313" key="21">
    <source>
        <dbReference type="EMBL" id="RPA95883.1"/>
    </source>
</evidence>
<feature type="compositionally biased region" description="Polar residues" evidence="17">
    <location>
        <begin position="23"/>
        <end position="34"/>
    </location>
</feature>
<dbReference type="GO" id="GO:0004016">
    <property type="term" value="F:adenylate cyclase activity"/>
    <property type="evidence" value="ECO:0007669"/>
    <property type="project" value="UniProtKB-EC"/>
</dbReference>
<feature type="compositionally biased region" description="Basic and acidic residues" evidence="17">
    <location>
        <begin position="318"/>
        <end position="352"/>
    </location>
</feature>
<keyword evidence="9" id="KW-0677">Repeat</keyword>
<evidence type="ECO:0000256" key="10">
    <source>
        <dbReference type="ARBA" id="ARBA00022741"/>
    </source>
</evidence>
<feature type="compositionally biased region" description="Basic and acidic residues" evidence="17">
    <location>
        <begin position="1022"/>
        <end position="1034"/>
    </location>
</feature>
<dbReference type="Pfam" id="PF21187">
    <property type="entry name" value="CYAA_C"/>
    <property type="match status" value="1"/>
</dbReference>
<dbReference type="PANTHER" id="PTHR48051:SF46">
    <property type="entry name" value="LEUCINE RICH REPEAT-CONTAINING DOMAIN PROTEIN"/>
    <property type="match status" value="1"/>
</dbReference>
<evidence type="ECO:0000259" key="20">
    <source>
        <dbReference type="PROSITE" id="PS51746"/>
    </source>
</evidence>
<dbReference type="FunFam" id="3.80.10.10:FF:000220">
    <property type="entry name" value="Adenylate cyclase AcyA"/>
    <property type="match status" value="1"/>
</dbReference>
<dbReference type="GO" id="GO:0005737">
    <property type="term" value="C:cytoplasm"/>
    <property type="evidence" value="ECO:0007669"/>
    <property type="project" value="TreeGrafter"/>
</dbReference>
<feature type="compositionally biased region" description="Low complexity" evidence="17">
    <location>
        <begin position="130"/>
        <end position="142"/>
    </location>
</feature>
<evidence type="ECO:0000256" key="3">
    <source>
        <dbReference type="ARBA" id="ARBA00003896"/>
    </source>
</evidence>
<dbReference type="PROSITE" id="PS51746">
    <property type="entry name" value="PPM_2"/>
    <property type="match status" value="1"/>
</dbReference>
<dbReference type="SMART" id="SM00364">
    <property type="entry name" value="LRR_BAC"/>
    <property type="match status" value="10"/>
</dbReference>
<dbReference type="Pfam" id="PF00481">
    <property type="entry name" value="PP2C"/>
    <property type="match status" value="1"/>
</dbReference>
<dbReference type="GO" id="GO:0005524">
    <property type="term" value="F:ATP binding"/>
    <property type="evidence" value="ECO:0007669"/>
    <property type="project" value="UniProtKB-KW"/>
</dbReference>
<dbReference type="InterPro" id="IPR001054">
    <property type="entry name" value="A/G_cyclase"/>
</dbReference>
<feature type="domain" description="PPM-type phosphatase" evidence="20">
    <location>
        <begin position="1303"/>
        <end position="1581"/>
    </location>
</feature>
<feature type="compositionally biased region" description="Polar residues" evidence="17">
    <location>
        <begin position="357"/>
        <end position="366"/>
    </location>
</feature>
<evidence type="ECO:0000256" key="8">
    <source>
        <dbReference type="ARBA" id="ARBA00022723"/>
    </source>
</evidence>
<dbReference type="PROSITE" id="PS51450">
    <property type="entry name" value="LRR"/>
    <property type="match status" value="4"/>
</dbReference>
<feature type="compositionally biased region" description="Basic residues" evidence="17">
    <location>
        <begin position="221"/>
        <end position="232"/>
    </location>
</feature>
<reference evidence="21 22" key="1">
    <citation type="journal article" date="2018" name="Nat. Ecol. Evol.">
        <title>Pezizomycetes genomes reveal the molecular basis of ectomycorrhizal truffle lifestyle.</title>
        <authorList>
            <person name="Murat C."/>
            <person name="Payen T."/>
            <person name="Noel B."/>
            <person name="Kuo A."/>
            <person name="Morin E."/>
            <person name="Chen J."/>
            <person name="Kohler A."/>
            <person name="Krizsan K."/>
            <person name="Balestrini R."/>
            <person name="Da Silva C."/>
            <person name="Montanini B."/>
            <person name="Hainaut M."/>
            <person name="Levati E."/>
            <person name="Barry K.W."/>
            <person name="Belfiori B."/>
            <person name="Cichocki N."/>
            <person name="Clum A."/>
            <person name="Dockter R.B."/>
            <person name="Fauchery L."/>
            <person name="Guy J."/>
            <person name="Iotti M."/>
            <person name="Le Tacon F."/>
            <person name="Lindquist E.A."/>
            <person name="Lipzen A."/>
            <person name="Malagnac F."/>
            <person name="Mello A."/>
            <person name="Molinier V."/>
            <person name="Miyauchi S."/>
            <person name="Poulain J."/>
            <person name="Riccioni C."/>
            <person name="Rubini A."/>
            <person name="Sitrit Y."/>
            <person name="Splivallo R."/>
            <person name="Traeger S."/>
            <person name="Wang M."/>
            <person name="Zifcakova L."/>
            <person name="Wipf D."/>
            <person name="Zambonelli A."/>
            <person name="Paolocci F."/>
            <person name="Nowrousian M."/>
            <person name="Ottonello S."/>
            <person name="Baldrian P."/>
            <person name="Spatafora J.W."/>
            <person name="Henrissat B."/>
            <person name="Nagy L.G."/>
            <person name="Aury J.M."/>
            <person name="Wincker P."/>
            <person name="Grigoriev I.V."/>
            <person name="Bonfante P."/>
            <person name="Martin F.M."/>
        </authorList>
    </citation>
    <scope>NUCLEOTIDE SEQUENCE [LARGE SCALE GENOMIC DNA]</scope>
    <source>
        <strain evidence="21 22">120613-1</strain>
    </source>
</reference>
<evidence type="ECO:0000256" key="12">
    <source>
        <dbReference type="ARBA" id="ARBA00022842"/>
    </source>
</evidence>
<dbReference type="PANTHER" id="PTHR48051">
    <property type="match status" value="1"/>
</dbReference>
<name>A0A3N4JC78_9PEZI</name>
<feature type="region of interest" description="Disordered" evidence="17">
    <location>
        <begin position="461"/>
        <end position="517"/>
    </location>
</feature>
<dbReference type="InterPro" id="IPR036457">
    <property type="entry name" value="PPM-type-like_dom_sf"/>
</dbReference>
<comment type="catalytic activity">
    <reaction evidence="1">
        <text>ATP = 3',5'-cyclic AMP + diphosphate</text>
        <dbReference type="Rhea" id="RHEA:15389"/>
        <dbReference type="ChEBI" id="CHEBI:30616"/>
        <dbReference type="ChEBI" id="CHEBI:33019"/>
        <dbReference type="ChEBI" id="CHEBI:58165"/>
        <dbReference type="EC" id="4.6.1.1"/>
    </reaction>
</comment>
<dbReference type="GO" id="GO:0006171">
    <property type="term" value="P:cAMP biosynthetic process"/>
    <property type="evidence" value="ECO:0007669"/>
    <property type="project" value="UniProtKB-KW"/>
</dbReference>
<dbReference type="SMART" id="SM00044">
    <property type="entry name" value="CYCc"/>
    <property type="match status" value="1"/>
</dbReference>
<evidence type="ECO:0000259" key="18">
    <source>
        <dbReference type="PROSITE" id="PS50125"/>
    </source>
</evidence>
<dbReference type="OrthoDB" id="2021138at2759"/>
<feature type="compositionally biased region" description="Polar residues" evidence="17">
    <location>
        <begin position="277"/>
        <end position="286"/>
    </location>
</feature>
<evidence type="ECO:0000259" key="19">
    <source>
        <dbReference type="PROSITE" id="PS50200"/>
    </source>
</evidence>
<comment type="similarity">
    <text evidence="4">Belongs to the adenylyl cyclase class-3 family.</text>
</comment>
<dbReference type="PROSITE" id="PS50125">
    <property type="entry name" value="GUANYLATE_CYCLASE_2"/>
    <property type="match status" value="1"/>
</dbReference>
<feature type="region of interest" description="Disordered" evidence="17">
    <location>
        <begin position="1"/>
        <end position="88"/>
    </location>
</feature>
<evidence type="ECO:0000256" key="1">
    <source>
        <dbReference type="ARBA" id="ARBA00001593"/>
    </source>
</evidence>
<feature type="compositionally biased region" description="Low complexity" evidence="17">
    <location>
        <begin position="35"/>
        <end position="54"/>
    </location>
</feature>
<dbReference type="SMART" id="SM00314">
    <property type="entry name" value="RA"/>
    <property type="match status" value="1"/>
</dbReference>
<dbReference type="InterPro" id="IPR048580">
    <property type="entry name" value="CYAA_C"/>
</dbReference>
<dbReference type="CDD" id="cd17214">
    <property type="entry name" value="RA_CYR1_like"/>
    <property type="match status" value="1"/>
</dbReference>
<feature type="compositionally biased region" description="Low complexity" evidence="17">
    <location>
        <begin position="153"/>
        <end position="170"/>
    </location>
</feature>
<dbReference type="PROSITE" id="PS50200">
    <property type="entry name" value="RA"/>
    <property type="match status" value="1"/>
</dbReference>
<feature type="compositionally biased region" description="Basic and acidic residues" evidence="17">
    <location>
        <begin position="233"/>
        <end position="248"/>
    </location>
</feature>
<evidence type="ECO:0000256" key="6">
    <source>
        <dbReference type="ARBA" id="ARBA00021420"/>
    </source>
</evidence>
<feature type="region of interest" description="Disordered" evidence="17">
    <location>
        <begin position="200"/>
        <end position="378"/>
    </location>
</feature>
<evidence type="ECO:0000256" key="16">
    <source>
        <dbReference type="ARBA" id="ARBA00032637"/>
    </source>
</evidence>
<dbReference type="Gene3D" id="3.60.40.10">
    <property type="entry name" value="PPM-type phosphatase domain"/>
    <property type="match status" value="1"/>
</dbReference>
<dbReference type="Proteomes" id="UP000276215">
    <property type="component" value="Unassembled WGS sequence"/>
</dbReference>
<comment type="function">
    <text evidence="3">Plays essential roles in regulation of cellular metabolism by catalyzing the synthesis of a second messenger, cAMP.</text>
</comment>
<feature type="compositionally biased region" description="Polar residues" evidence="17">
    <location>
        <begin position="1073"/>
        <end position="1087"/>
    </location>
</feature>
<keyword evidence="8" id="KW-0479">Metal-binding</keyword>